<dbReference type="SUPFAM" id="SSF50978">
    <property type="entry name" value="WD40 repeat-like"/>
    <property type="match status" value="1"/>
</dbReference>
<keyword evidence="2" id="KW-0677">Repeat</keyword>
<dbReference type="Pfam" id="PF00400">
    <property type="entry name" value="WD40"/>
    <property type="match status" value="5"/>
</dbReference>
<dbReference type="InterPro" id="IPR015943">
    <property type="entry name" value="WD40/YVTN_repeat-like_dom_sf"/>
</dbReference>
<organism evidence="4 5">
    <name type="scientific">Reticulomyxa filosa</name>
    <dbReference type="NCBI Taxonomy" id="46433"/>
    <lineage>
        <taxon>Eukaryota</taxon>
        <taxon>Sar</taxon>
        <taxon>Rhizaria</taxon>
        <taxon>Retaria</taxon>
        <taxon>Foraminifera</taxon>
        <taxon>Monothalamids</taxon>
        <taxon>Reticulomyxidae</taxon>
        <taxon>Reticulomyxa</taxon>
    </lineage>
</organism>
<evidence type="ECO:0000256" key="3">
    <source>
        <dbReference type="PROSITE-ProRule" id="PRU00221"/>
    </source>
</evidence>
<accession>X6LJY6</accession>
<dbReference type="InterPro" id="IPR020472">
    <property type="entry name" value="WD40_PAC1"/>
</dbReference>
<dbReference type="AlphaFoldDB" id="X6LJY6"/>
<feature type="non-terminal residue" evidence="4">
    <location>
        <position position="274"/>
    </location>
</feature>
<reference evidence="4 5" key="1">
    <citation type="journal article" date="2013" name="Curr. Biol.">
        <title>The Genome of the Foraminiferan Reticulomyxa filosa.</title>
        <authorList>
            <person name="Glockner G."/>
            <person name="Hulsmann N."/>
            <person name="Schleicher M."/>
            <person name="Noegel A.A."/>
            <person name="Eichinger L."/>
            <person name="Gallinger C."/>
            <person name="Pawlowski J."/>
            <person name="Sierra R."/>
            <person name="Euteneuer U."/>
            <person name="Pillet L."/>
            <person name="Moustafa A."/>
            <person name="Platzer M."/>
            <person name="Groth M."/>
            <person name="Szafranski K."/>
            <person name="Schliwa M."/>
        </authorList>
    </citation>
    <scope>NUCLEOTIDE SEQUENCE [LARGE SCALE GENOMIC DNA]</scope>
</reference>
<evidence type="ECO:0000313" key="5">
    <source>
        <dbReference type="Proteomes" id="UP000023152"/>
    </source>
</evidence>
<sequence length="274" mass="31547">INLPEEEIQEIIRYWIRTLNVRLGWIQDFDKLVVNYAYTIFMFDTFRSSSKCVNTLTKHTKCVNSIDCLTLGDCQFICFGSADRIVRVLDVDNNKQIQSLNGHSSSVFCVKFSQYHYRSYRQNVICSSSNDKTIRFWDFEHNKQLQIFNEHTDCVNGIKFSPFNGGRYLCSGSNDQTVCLWDVETSKSLHVFNGHESGVWCVDISPNNNNNKINNIGHKHVIRSVKYGSNELLNTILSGSKDTSVRLWDIRSGKQIQVFNGHTNNVLSVEYSPF</sequence>
<dbReference type="PANTHER" id="PTHR19848">
    <property type="entry name" value="WD40 REPEAT PROTEIN"/>
    <property type="match status" value="1"/>
</dbReference>
<feature type="repeat" description="WD" evidence="3">
    <location>
        <begin position="215"/>
        <end position="258"/>
    </location>
</feature>
<evidence type="ECO:0000313" key="4">
    <source>
        <dbReference type="EMBL" id="ETO01035.1"/>
    </source>
</evidence>
<keyword evidence="1 3" id="KW-0853">WD repeat</keyword>
<dbReference type="PROSITE" id="PS50082">
    <property type="entry name" value="WD_REPEATS_2"/>
    <property type="match status" value="3"/>
</dbReference>
<dbReference type="PROSITE" id="PS00678">
    <property type="entry name" value="WD_REPEATS_1"/>
    <property type="match status" value="3"/>
</dbReference>
<keyword evidence="5" id="KW-1185">Reference proteome</keyword>
<dbReference type="CDD" id="cd00200">
    <property type="entry name" value="WD40"/>
    <property type="match status" value="1"/>
</dbReference>
<evidence type="ECO:0000256" key="1">
    <source>
        <dbReference type="ARBA" id="ARBA00022574"/>
    </source>
</evidence>
<dbReference type="PROSITE" id="PS50294">
    <property type="entry name" value="WD_REPEATS_REGION"/>
    <property type="match status" value="3"/>
</dbReference>
<gene>
    <name evidence="4" type="ORF">RFI_36405</name>
</gene>
<proteinExistence type="predicted"/>
<dbReference type="InterPro" id="IPR036322">
    <property type="entry name" value="WD40_repeat_dom_sf"/>
</dbReference>
<protein>
    <submittedName>
        <fullName evidence="4">Uncharacterized protein</fullName>
    </submittedName>
</protein>
<feature type="non-terminal residue" evidence="4">
    <location>
        <position position="1"/>
    </location>
</feature>
<evidence type="ECO:0000256" key="2">
    <source>
        <dbReference type="ARBA" id="ARBA00022737"/>
    </source>
</evidence>
<feature type="repeat" description="WD" evidence="3">
    <location>
        <begin position="100"/>
        <end position="147"/>
    </location>
</feature>
<dbReference type="InterPro" id="IPR019775">
    <property type="entry name" value="WD40_repeat_CS"/>
</dbReference>
<dbReference type="SMART" id="SM00320">
    <property type="entry name" value="WD40"/>
    <property type="match status" value="4"/>
</dbReference>
<dbReference type="EMBL" id="ASPP01039406">
    <property type="protein sequence ID" value="ETO01035.1"/>
    <property type="molecule type" value="Genomic_DNA"/>
</dbReference>
<dbReference type="PANTHER" id="PTHR19848:SF8">
    <property type="entry name" value="F-BOX AND WD REPEAT DOMAIN CONTAINING 7"/>
    <property type="match status" value="1"/>
</dbReference>
<name>X6LJY6_RETFI</name>
<comment type="caution">
    <text evidence="4">The sequence shown here is derived from an EMBL/GenBank/DDBJ whole genome shotgun (WGS) entry which is preliminary data.</text>
</comment>
<dbReference type="Proteomes" id="UP000023152">
    <property type="component" value="Unassembled WGS sequence"/>
</dbReference>
<feature type="repeat" description="WD" evidence="3">
    <location>
        <begin position="148"/>
        <end position="191"/>
    </location>
</feature>
<dbReference type="InterPro" id="IPR001680">
    <property type="entry name" value="WD40_rpt"/>
</dbReference>
<dbReference type="PRINTS" id="PR00320">
    <property type="entry name" value="GPROTEINBRPT"/>
</dbReference>
<dbReference type="Gene3D" id="2.130.10.10">
    <property type="entry name" value="YVTN repeat-like/Quinoprotein amine dehydrogenase"/>
    <property type="match status" value="3"/>
</dbReference>